<evidence type="ECO:0000313" key="2">
    <source>
        <dbReference type="EMBL" id="AJD53852.1"/>
    </source>
</evidence>
<feature type="region of interest" description="Disordered" evidence="1">
    <location>
        <begin position="551"/>
        <end position="580"/>
    </location>
</feature>
<protein>
    <recommendedName>
        <fullName evidence="4">Minor tail protein</fullName>
    </recommendedName>
</protein>
<evidence type="ECO:0000313" key="3">
    <source>
        <dbReference type="Proteomes" id="UP000007127"/>
    </source>
</evidence>
<evidence type="ECO:0000256" key="1">
    <source>
        <dbReference type="SAM" id="MobiDB-lite"/>
    </source>
</evidence>
<dbReference type="AlphaFoldDB" id="A0AB72UHZ0"/>
<evidence type="ECO:0008006" key="4">
    <source>
        <dbReference type="Google" id="ProtNLM"/>
    </source>
</evidence>
<dbReference type="Proteomes" id="UP000007127">
    <property type="component" value="Chromosome"/>
</dbReference>
<accession>A0AB72UHZ0</accession>
<gene>
    <name evidence="2" type="ORF">TH3_18750</name>
</gene>
<dbReference type="RefSeq" id="WP_007088767.1">
    <property type="nucleotide sequence ID" value="NZ_CP004388.1"/>
</dbReference>
<sequence>MSTPFARFTSPAHQAPKDYKKLGMENELSAFETDWNNNVAGWTEMAIIGDPWSNLNDAPRADYYNPLTEGFGEAGDAVISWTPFPNRLIAFLTPPEASNNPQLHRPLTMDEVMSLADSGEITVDGTLYKLYDPSGSAPILKIPAKRCPEIDWTGEYVDFSPSGPRGWLDEYCEWSITYDASGSKMQSVMFTCENPAYYLTMWRINPEAVLGLYQMYVDPAVKLEDLYLRYTVDQPTGKKGDPVMDPTTGRPAYDVTNKWNRGTVRVPGQSGGALHLTSGPNTLSAEIYLAAAATIQRPDLSSRDPQSLICCAQYGQNYRNSDPHIGFIANRAAARYRISLTDPVGLYIQQPQNLSNWKGPNGEDISQYWKITRGTAGTGPNNSDQILHAVFDIPPSAGFTINDCTINGQKIAHIGDIANQMKIALSATQMTPNQPLQSPMKCVSSRSSGSMQPWPVQFVPIDLFYGESPTDLPALMVPGTVNSFVLIVQGADKNTTIDNARIEFSNPGIKAKVTKFLPDASAIPGQTDGGGTQGFIMDVAVSSSAKPGSVSLRVLNPNEPANPSDADHPWESGLAVIPSH</sequence>
<dbReference type="KEGG" id="txi:TH3_18750"/>
<organism evidence="2 3">
    <name type="scientific">Thalassospira xiamenensis M-5 = DSM 17429</name>
    <dbReference type="NCBI Taxonomy" id="1123366"/>
    <lineage>
        <taxon>Bacteria</taxon>
        <taxon>Pseudomonadati</taxon>
        <taxon>Pseudomonadota</taxon>
        <taxon>Alphaproteobacteria</taxon>
        <taxon>Rhodospirillales</taxon>
        <taxon>Thalassospiraceae</taxon>
        <taxon>Thalassospira</taxon>
    </lineage>
</organism>
<dbReference type="GeneID" id="31929421"/>
<name>A0AB72UHZ0_9PROT</name>
<proteinExistence type="predicted"/>
<reference evidence="2 3" key="1">
    <citation type="journal article" date="2012" name="J. Bacteriol.">
        <title>Genome sequence of Thalassospira xiamenensis type strain M-5.</title>
        <authorList>
            <person name="Lai Q."/>
            <person name="Shao Z."/>
        </authorList>
    </citation>
    <scope>NUCLEOTIDE SEQUENCE [LARGE SCALE GENOMIC DNA]</scope>
    <source>
        <strain evidence="2 3">M-5</strain>
    </source>
</reference>
<dbReference type="EMBL" id="CP004388">
    <property type="protein sequence ID" value="AJD53852.1"/>
    <property type="molecule type" value="Genomic_DNA"/>
</dbReference>